<dbReference type="AlphaFoldDB" id="A0AB35R1E2"/>
<dbReference type="EMBL" id="JASJMZ010000019">
    <property type="protein sequence ID" value="MDT3241550.1"/>
    <property type="molecule type" value="Genomic_DNA"/>
</dbReference>
<reference evidence="1" key="1">
    <citation type="submission" date="2023-05" db="EMBL/GenBank/DDBJ databases">
        <title>Development of a Genome-informed protocol for detection of Pseudomonas amygdali pv. morsprunorum using LAMP and PCR.</title>
        <authorList>
            <person name="Diaz D."/>
            <person name="Zamorano A."/>
            <person name="Garcia H."/>
            <person name="Ramos C."/>
            <person name="Cui W."/>
            <person name="Carreras C."/>
            <person name="Beltran M.F."/>
            <person name="Sagredo B."/>
            <person name="Pinto M."/>
            <person name="Fiore N."/>
        </authorList>
    </citation>
    <scope>NUCLEOTIDE SEQUENCE</scope>
    <source>
        <strain evidence="1">S2_Pam</strain>
    </source>
</reference>
<proteinExistence type="predicted"/>
<accession>A0AB35R1E2</accession>
<dbReference type="Proteomes" id="UP001254709">
    <property type="component" value="Unassembled WGS sequence"/>
</dbReference>
<protein>
    <submittedName>
        <fullName evidence="1">Uncharacterized protein</fullName>
    </submittedName>
</protein>
<comment type="caution">
    <text evidence="1">The sequence shown here is derived from an EMBL/GenBank/DDBJ whole genome shotgun (WGS) entry which is preliminary data.</text>
</comment>
<evidence type="ECO:0000313" key="2">
    <source>
        <dbReference type="Proteomes" id="UP001254709"/>
    </source>
</evidence>
<sequence>MNDAFITAFQKDREYFIVFVVNPDGQVCWPVWQLNQQGEQRVFTVFRKKILFCKALDELVDYPVRAFSGPVFAHGNRAGREPVRPERFLLIGSSKFAHGCCFQHGYFLIATWMAGVSKAMNSPKGSGA</sequence>
<gene>
    <name evidence="1" type="ORF">QNL30_12920</name>
</gene>
<name>A0AB35R1E2_PSEA0</name>
<organism evidence="1 2">
    <name type="scientific">Pseudomonas amygdali pv. morsprunorum</name>
    <dbReference type="NCBI Taxonomy" id="129138"/>
    <lineage>
        <taxon>Bacteria</taxon>
        <taxon>Pseudomonadati</taxon>
        <taxon>Pseudomonadota</taxon>
        <taxon>Gammaproteobacteria</taxon>
        <taxon>Pseudomonadales</taxon>
        <taxon>Pseudomonadaceae</taxon>
        <taxon>Pseudomonas</taxon>
        <taxon>Pseudomonas amygdali</taxon>
    </lineage>
</organism>
<evidence type="ECO:0000313" key="1">
    <source>
        <dbReference type="EMBL" id="MDT3241550.1"/>
    </source>
</evidence>